<evidence type="ECO:0000313" key="2">
    <source>
        <dbReference type="EMBL" id="MCD7471833.1"/>
    </source>
</evidence>
<name>A0ABS8TKV8_DATST</name>
<organism evidence="2 3">
    <name type="scientific">Datura stramonium</name>
    <name type="common">Jimsonweed</name>
    <name type="synonym">Common thornapple</name>
    <dbReference type="NCBI Taxonomy" id="4076"/>
    <lineage>
        <taxon>Eukaryota</taxon>
        <taxon>Viridiplantae</taxon>
        <taxon>Streptophyta</taxon>
        <taxon>Embryophyta</taxon>
        <taxon>Tracheophyta</taxon>
        <taxon>Spermatophyta</taxon>
        <taxon>Magnoliopsida</taxon>
        <taxon>eudicotyledons</taxon>
        <taxon>Gunneridae</taxon>
        <taxon>Pentapetalae</taxon>
        <taxon>asterids</taxon>
        <taxon>lamiids</taxon>
        <taxon>Solanales</taxon>
        <taxon>Solanaceae</taxon>
        <taxon>Solanoideae</taxon>
        <taxon>Datureae</taxon>
        <taxon>Datura</taxon>
    </lineage>
</organism>
<dbReference type="EMBL" id="JACEIK010001733">
    <property type="protein sequence ID" value="MCD7471833.1"/>
    <property type="molecule type" value="Genomic_DNA"/>
</dbReference>
<evidence type="ECO:0000313" key="3">
    <source>
        <dbReference type="Proteomes" id="UP000823775"/>
    </source>
</evidence>
<keyword evidence="3" id="KW-1185">Reference proteome</keyword>
<accession>A0ABS8TKV8</accession>
<reference evidence="2 3" key="1">
    <citation type="journal article" date="2021" name="BMC Genomics">
        <title>Datura genome reveals duplications of psychoactive alkaloid biosynthetic genes and high mutation rate following tissue culture.</title>
        <authorList>
            <person name="Rajewski A."/>
            <person name="Carter-House D."/>
            <person name="Stajich J."/>
            <person name="Litt A."/>
        </authorList>
    </citation>
    <scope>NUCLEOTIDE SEQUENCE [LARGE SCALE GENOMIC DNA]</scope>
    <source>
        <strain evidence="2">AR-01</strain>
    </source>
</reference>
<sequence>MIEVGYGSTVPNKKVDIAKKDDVPVRDTKIIVEKDPAHSDMNKVPKMNVVSSSKELTYVPHYVPKVKRVESPSSGLQHNVSGRLTFPIKQIDAIKSSSKQVEELVKSTNHSPHEALSKRRID</sequence>
<proteinExistence type="predicted"/>
<gene>
    <name evidence="2" type="ORF">HAX54_012562</name>
</gene>
<evidence type="ECO:0000256" key="1">
    <source>
        <dbReference type="SAM" id="MobiDB-lite"/>
    </source>
</evidence>
<protein>
    <submittedName>
        <fullName evidence="2">Uncharacterized protein</fullName>
    </submittedName>
</protein>
<comment type="caution">
    <text evidence="2">The sequence shown here is derived from an EMBL/GenBank/DDBJ whole genome shotgun (WGS) entry which is preliminary data.</text>
</comment>
<feature type="region of interest" description="Disordered" evidence="1">
    <location>
        <begin position="102"/>
        <end position="122"/>
    </location>
</feature>
<dbReference type="Proteomes" id="UP000823775">
    <property type="component" value="Unassembled WGS sequence"/>
</dbReference>